<organism evidence="4 5">
    <name type="scientific">Trichoderma arundinaceum</name>
    <dbReference type="NCBI Taxonomy" id="490622"/>
    <lineage>
        <taxon>Eukaryota</taxon>
        <taxon>Fungi</taxon>
        <taxon>Dikarya</taxon>
        <taxon>Ascomycota</taxon>
        <taxon>Pezizomycotina</taxon>
        <taxon>Sordariomycetes</taxon>
        <taxon>Hypocreomycetidae</taxon>
        <taxon>Hypocreales</taxon>
        <taxon>Hypocreaceae</taxon>
        <taxon>Trichoderma</taxon>
    </lineage>
</organism>
<protein>
    <submittedName>
        <fullName evidence="4">Membrane ptm1</fullName>
    </submittedName>
</protein>
<evidence type="ECO:0000256" key="2">
    <source>
        <dbReference type="ARBA" id="ARBA00035112"/>
    </source>
</evidence>
<dbReference type="OrthoDB" id="4894171at2759"/>
<accession>A0A395NBG9</accession>
<evidence type="ECO:0000313" key="5">
    <source>
        <dbReference type="Proteomes" id="UP000266272"/>
    </source>
</evidence>
<evidence type="ECO:0000313" key="4">
    <source>
        <dbReference type="EMBL" id="RFU73231.1"/>
    </source>
</evidence>
<dbReference type="EMBL" id="PXOA01000681">
    <property type="protein sequence ID" value="RFU73231.1"/>
    <property type="molecule type" value="Genomic_DNA"/>
</dbReference>
<gene>
    <name evidence="4" type="ORF">TARUN_9017</name>
</gene>
<evidence type="ECO:0000256" key="1">
    <source>
        <dbReference type="ARBA" id="ARBA00004685"/>
    </source>
</evidence>
<feature type="region of interest" description="Disordered" evidence="3">
    <location>
        <begin position="54"/>
        <end position="74"/>
    </location>
</feature>
<dbReference type="PANTHER" id="PTHR33365:SF4">
    <property type="entry name" value="CYCLOCHLOROTINE BIOSYNTHESIS PROTEIN O"/>
    <property type="match status" value="1"/>
</dbReference>
<reference evidence="4 5" key="1">
    <citation type="journal article" date="2018" name="PLoS Pathog.">
        <title>Evolution of structural diversity of trichothecenes, a family of toxins produced by plant pathogenic and entomopathogenic fungi.</title>
        <authorList>
            <person name="Proctor R.H."/>
            <person name="McCormick S.P."/>
            <person name="Kim H.S."/>
            <person name="Cardoza R.E."/>
            <person name="Stanley A.M."/>
            <person name="Lindo L."/>
            <person name="Kelly A."/>
            <person name="Brown D.W."/>
            <person name="Lee T."/>
            <person name="Vaughan M.M."/>
            <person name="Alexander N.J."/>
            <person name="Busman M."/>
            <person name="Gutierrez S."/>
        </authorList>
    </citation>
    <scope>NUCLEOTIDE SEQUENCE [LARGE SCALE GENOMIC DNA]</scope>
    <source>
        <strain evidence="4 5">IBT 40837</strain>
    </source>
</reference>
<proteinExistence type="inferred from homology"/>
<keyword evidence="5" id="KW-1185">Reference proteome</keyword>
<comment type="caution">
    <text evidence="4">The sequence shown here is derived from an EMBL/GenBank/DDBJ whole genome shotgun (WGS) entry which is preliminary data.</text>
</comment>
<dbReference type="STRING" id="490622.A0A395NBG9"/>
<dbReference type="Pfam" id="PF11807">
    <property type="entry name" value="UstYa"/>
    <property type="match status" value="1"/>
</dbReference>
<dbReference type="InterPro" id="IPR021765">
    <property type="entry name" value="UstYa-like"/>
</dbReference>
<dbReference type="AlphaFoldDB" id="A0A395NBG9"/>
<sequence>MQCGGSLAPAPSAILARAPPTPNFWHLLLLTHFAFRMMKFKDLFPNMKTNSTEKVNEQYRDEDEEAQSFLSNGKEDNQTKSISWRFIEDGSWPWKVATAVLAISLGLSLYLGQRNQPRDFYETGFITELQPAIPAIKLNRRKFYGNIIVNSSSQFELMLDPNGERYVGHPTAELDAAWDRIVGSYVALTADEASKVQGEVSAEGGKFFVVPHVRHSLHCINYLRKVAYDKYYPTIRTENKSTVPTFSMHVDHCVEMLRETVQCQGDLTPVPHVWDYPALMDWQDKRDTAWKTGEIHN</sequence>
<dbReference type="PANTHER" id="PTHR33365">
    <property type="entry name" value="YALI0B05434P"/>
    <property type="match status" value="1"/>
</dbReference>
<comment type="similarity">
    <text evidence="2">Belongs to the ustYa family.</text>
</comment>
<name>A0A395NBG9_TRIAR</name>
<comment type="pathway">
    <text evidence="1">Mycotoxin biosynthesis.</text>
</comment>
<evidence type="ECO:0000256" key="3">
    <source>
        <dbReference type="SAM" id="MobiDB-lite"/>
    </source>
</evidence>
<dbReference type="Proteomes" id="UP000266272">
    <property type="component" value="Unassembled WGS sequence"/>
</dbReference>
<dbReference type="GO" id="GO:0043386">
    <property type="term" value="P:mycotoxin biosynthetic process"/>
    <property type="evidence" value="ECO:0007669"/>
    <property type="project" value="InterPro"/>
</dbReference>